<proteinExistence type="predicted"/>
<feature type="region of interest" description="Disordered" evidence="1">
    <location>
        <begin position="1"/>
        <end position="45"/>
    </location>
</feature>
<accession>A0ABM9W9W2</accession>
<reference evidence="2 3" key="1">
    <citation type="submission" date="2016-01" db="EMBL/GenBank/DDBJ databases">
        <authorList>
            <person name="Brown R."/>
        </authorList>
    </citation>
    <scope>NUCLEOTIDE SEQUENCE [LARGE SCALE GENOMIC DNA]</scope>
    <source>
        <strain evidence="2">Sporomusa sphaeroides DSM 2875</strain>
    </source>
</reference>
<evidence type="ECO:0000313" key="3">
    <source>
        <dbReference type="Proteomes" id="UP000245702"/>
    </source>
</evidence>
<evidence type="ECO:0000256" key="1">
    <source>
        <dbReference type="SAM" id="MobiDB-lite"/>
    </source>
</evidence>
<evidence type="ECO:0000313" key="2">
    <source>
        <dbReference type="EMBL" id="CVK21882.1"/>
    </source>
</evidence>
<dbReference type="EMBL" id="FCOW01000053">
    <property type="protein sequence ID" value="CVK21882.1"/>
    <property type="molecule type" value="Genomic_DNA"/>
</dbReference>
<organism evidence="2 3">
    <name type="scientific">Sporomusa sphaeroides DSM 2875</name>
    <dbReference type="NCBI Taxonomy" id="1337886"/>
    <lineage>
        <taxon>Bacteria</taxon>
        <taxon>Bacillati</taxon>
        <taxon>Bacillota</taxon>
        <taxon>Negativicutes</taxon>
        <taxon>Selenomonadales</taxon>
        <taxon>Sporomusaceae</taxon>
        <taxon>Sporomusa</taxon>
    </lineage>
</organism>
<dbReference type="RefSeq" id="WP_158027124.1">
    <property type="nucleotide sequence ID" value="NZ_CP146991.1"/>
</dbReference>
<protein>
    <submittedName>
        <fullName evidence="2">Uncharacterized protein</fullName>
    </submittedName>
</protein>
<feature type="compositionally biased region" description="Pro residues" evidence="1">
    <location>
        <begin position="36"/>
        <end position="45"/>
    </location>
</feature>
<gene>
    <name evidence="2" type="ORF">SSPH_04601</name>
</gene>
<sequence length="45" mass="4893">MMLKIVYGPPPADAERIEAAEQEEESCIREQEAPVAAPPIKTPDA</sequence>
<name>A0ABM9W9W2_9FIRM</name>
<keyword evidence="3" id="KW-1185">Reference proteome</keyword>
<dbReference type="Proteomes" id="UP000245702">
    <property type="component" value="Unassembled WGS sequence"/>
</dbReference>
<comment type="caution">
    <text evidence="2">The sequence shown here is derived from an EMBL/GenBank/DDBJ whole genome shotgun (WGS) entry which is preliminary data.</text>
</comment>